<name>A0A1W1HJH8_9BACT</name>
<feature type="region of interest" description="Disordered" evidence="1">
    <location>
        <begin position="178"/>
        <end position="200"/>
    </location>
</feature>
<feature type="chain" id="PRO_5012980883" description="Zinc resistance-associated protein" evidence="2">
    <location>
        <begin position="25"/>
        <end position="200"/>
    </location>
</feature>
<dbReference type="Gene3D" id="1.20.120.1490">
    <property type="match status" value="1"/>
</dbReference>
<dbReference type="STRING" id="1246637.MTBBW1_790018"/>
<keyword evidence="2" id="KW-0732">Signal</keyword>
<dbReference type="EMBL" id="FWEV01000324">
    <property type="protein sequence ID" value="SLM32620.1"/>
    <property type="molecule type" value="Genomic_DNA"/>
</dbReference>
<evidence type="ECO:0000313" key="3">
    <source>
        <dbReference type="EMBL" id="SLM32620.1"/>
    </source>
</evidence>
<dbReference type="InterPro" id="IPR025961">
    <property type="entry name" value="Metal_resist"/>
</dbReference>
<reference evidence="3 4" key="1">
    <citation type="submission" date="2017-03" db="EMBL/GenBank/DDBJ databases">
        <authorList>
            <person name="Afonso C.L."/>
            <person name="Miller P.J."/>
            <person name="Scott M.A."/>
            <person name="Spackman E."/>
            <person name="Goraichik I."/>
            <person name="Dimitrov K.M."/>
            <person name="Suarez D.L."/>
            <person name="Swayne D.E."/>
        </authorList>
    </citation>
    <scope>NUCLEOTIDE SEQUENCE [LARGE SCALE GENOMIC DNA]</scope>
    <source>
        <strain evidence="3">PRJEB14757</strain>
    </source>
</reference>
<evidence type="ECO:0000256" key="2">
    <source>
        <dbReference type="SAM" id="SignalP"/>
    </source>
</evidence>
<protein>
    <recommendedName>
        <fullName evidence="5">Zinc resistance-associated protein</fullName>
    </recommendedName>
</protein>
<dbReference type="RefSeq" id="WP_080802637.1">
    <property type="nucleotide sequence ID" value="NZ_LT828543.1"/>
</dbReference>
<keyword evidence="4" id="KW-1185">Reference proteome</keyword>
<organism evidence="3 4">
    <name type="scientific">Desulfamplus magnetovallimortis</name>
    <dbReference type="NCBI Taxonomy" id="1246637"/>
    <lineage>
        <taxon>Bacteria</taxon>
        <taxon>Pseudomonadati</taxon>
        <taxon>Thermodesulfobacteriota</taxon>
        <taxon>Desulfobacteria</taxon>
        <taxon>Desulfobacterales</taxon>
        <taxon>Desulfobacteraceae</taxon>
        <taxon>Desulfamplus</taxon>
    </lineage>
</organism>
<evidence type="ECO:0008006" key="5">
    <source>
        <dbReference type="Google" id="ProtNLM"/>
    </source>
</evidence>
<dbReference type="InterPro" id="IPR012899">
    <property type="entry name" value="LTXXQ"/>
</dbReference>
<dbReference type="OrthoDB" id="5422752at2"/>
<dbReference type="Proteomes" id="UP000191931">
    <property type="component" value="Unassembled WGS sequence"/>
</dbReference>
<gene>
    <name evidence="3" type="ORF">MTBBW1_790018</name>
</gene>
<proteinExistence type="predicted"/>
<feature type="signal peptide" evidence="2">
    <location>
        <begin position="1"/>
        <end position="24"/>
    </location>
</feature>
<dbReference type="GO" id="GO:0042597">
    <property type="term" value="C:periplasmic space"/>
    <property type="evidence" value="ECO:0007669"/>
    <property type="project" value="InterPro"/>
</dbReference>
<dbReference type="CDD" id="cd09916">
    <property type="entry name" value="CpxP_like"/>
    <property type="match status" value="1"/>
</dbReference>
<dbReference type="Pfam" id="PF13801">
    <property type="entry name" value="Metal_resist"/>
    <property type="match status" value="1"/>
</dbReference>
<accession>A0A1W1HJH8</accession>
<sequence length="200" mass="22146">MKKQTLIAIATLFTIISMMGTAFAWEGCGKNGYGKGHHNGRGMGQQWAQLTDDQKTQIKALQQKFIDETADKRASMISRHEQVRVLMEASSPDRPKIEALVNEIADLKKEIMGKKLEMAFAVKAIAPEIDIPMGFHGMEKFGKMGMGKGKGCNRNNADCPRYSKSNVDCPKYKARNMAKCPALQSQNDNATEESSEKVAE</sequence>
<evidence type="ECO:0000313" key="4">
    <source>
        <dbReference type="Proteomes" id="UP000191931"/>
    </source>
</evidence>
<dbReference type="AlphaFoldDB" id="A0A1W1HJH8"/>
<evidence type="ECO:0000256" key="1">
    <source>
        <dbReference type="SAM" id="MobiDB-lite"/>
    </source>
</evidence>